<dbReference type="GO" id="GO:0000287">
    <property type="term" value="F:magnesium ion binding"/>
    <property type="evidence" value="ECO:0007669"/>
    <property type="project" value="TreeGrafter"/>
</dbReference>
<organism evidence="14 15">
    <name type="scientific">Leekyejoonella antrihumi</name>
    <dbReference type="NCBI Taxonomy" id="1660198"/>
    <lineage>
        <taxon>Bacteria</taxon>
        <taxon>Bacillati</taxon>
        <taxon>Actinomycetota</taxon>
        <taxon>Actinomycetes</taxon>
        <taxon>Micrococcales</taxon>
        <taxon>Dermacoccaceae</taxon>
        <taxon>Leekyejoonella</taxon>
    </lineage>
</organism>
<evidence type="ECO:0000256" key="1">
    <source>
        <dbReference type="ARBA" id="ARBA00004651"/>
    </source>
</evidence>
<gene>
    <name evidence="14" type="ORF">FGL98_04680</name>
</gene>
<dbReference type="GO" id="GO:0050897">
    <property type="term" value="F:cobalt ion binding"/>
    <property type="evidence" value="ECO:0007669"/>
    <property type="project" value="TreeGrafter"/>
</dbReference>
<keyword evidence="15" id="KW-1185">Reference proteome</keyword>
<evidence type="ECO:0000256" key="5">
    <source>
        <dbReference type="ARBA" id="ARBA00022692"/>
    </source>
</evidence>
<reference evidence="14 15" key="2">
    <citation type="submission" date="2019-08" db="EMBL/GenBank/DDBJ databases">
        <title>Jejuicoccus antrihumi gen. nov., sp. nov., a new member of the family Dermacoccaceae isolated from a cave.</title>
        <authorList>
            <person name="Schumann P."/>
            <person name="Kim I.S."/>
        </authorList>
    </citation>
    <scope>NUCLEOTIDE SEQUENCE [LARGE SCALE GENOMIC DNA]</scope>
    <source>
        <strain evidence="14 15">C5-26</strain>
    </source>
</reference>
<dbReference type="PANTHER" id="PTHR46494:SF1">
    <property type="entry name" value="CORA FAMILY METAL ION TRANSPORTER (EUROFUNG)"/>
    <property type="match status" value="1"/>
</dbReference>
<comment type="function">
    <text evidence="11">Mediates influx of magnesium ions. Alternates between open and closed states. Activated by low cytoplasmic Mg(2+) levels. Inactive when cytoplasmic Mg(2+) levels are high.</text>
</comment>
<dbReference type="InterPro" id="IPR045863">
    <property type="entry name" value="CorA_TM1_TM2"/>
</dbReference>
<dbReference type="PANTHER" id="PTHR46494">
    <property type="entry name" value="CORA FAMILY METAL ION TRANSPORTER (EUROFUNG)"/>
    <property type="match status" value="1"/>
</dbReference>
<keyword evidence="5 13" id="KW-0812">Transmembrane</keyword>
<keyword evidence="6" id="KW-0460">Magnesium</keyword>
<keyword evidence="8" id="KW-0406">Ion transport</keyword>
<dbReference type="OrthoDB" id="9803416at2"/>
<dbReference type="AlphaFoldDB" id="A0A563E6E5"/>
<feature type="transmembrane region" description="Helical" evidence="13">
    <location>
        <begin position="387"/>
        <end position="407"/>
    </location>
</feature>
<dbReference type="EMBL" id="VCQV01000004">
    <property type="protein sequence ID" value="TWP38005.1"/>
    <property type="molecule type" value="Genomic_DNA"/>
</dbReference>
<evidence type="ECO:0000256" key="12">
    <source>
        <dbReference type="SAM" id="MobiDB-lite"/>
    </source>
</evidence>
<comment type="caution">
    <text evidence="14">The sequence shown here is derived from an EMBL/GenBank/DDBJ whole genome shotgun (WGS) entry which is preliminary data.</text>
</comment>
<feature type="region of interest" description="Disordered" evidence="12">
    <location>
        <begin position="1"/>
        <end position="69"/>
    </location>
</feature>
<dbReference type="GO" id="GO:0005886">
    <property type="term" value="C:plasma membrane"/>
    <property type="evidence" value="ECO:0007669"/>
    <property type="project" value="UniProtKB-SubCell"/>
</dbReference>
<accession>A0A563E6E5</accession>
<evidence type="ECO:0000256" key="2">
    <source>
        <dbReference type="ARBA" id="ARBA00009765"/>
    </source>
</evidence>
<dbReference type="InterPro" id="IPR002523">
    <property type="entry name" value="MgTranspt_CorA/ZnTranspt_ZntB"/>
</dbReference>
<dbReference type="Pfam" id="PF01544">
    <property type="entry name" value="CorA"/>
    <property type="match status" value="1"/>
</dbReference>
<sequence>MPCRGRARAVLSSRHTRHSGPNAVRVYGVPTWKNRAPRPTRMMTRHPSAEPDIPPVERSLQSRRPSDEEIRPVESTVVEKALYAHGKRLETPHSLTECIHMLADHKEAMAWVGMYRPTPQQIQDAADVFRLHPLAVEDAIVAHQRPKIERYDDTLFVVLRSAIYNDETETVSFGELHLFVGPDFVLTVRHTDRPHLASVRTRLENDSKLLAMGPESVLYAVLDFVVDGYAPVVAGLENDIEEIETQVFESDPSVSRRIYQLSREVMELQRASRRILQILTALEAGFDKYETDPELQRDLRDVADHATSVTDRVDGFRHTLADILSLNATLVAQTQNEQMQHLAEVSNQQNEQMKKVSSWAAILFAPTVVAGIYGMNFRIMPELHWAFGYPMAIVLMFLVSFTLYRIFRQRGWL</sequence>
<comment type="subcellular location">
    <subcellularLocation>
        <location evidence="1">Cell membrane</location>
        <topology evidence="1">Multi-pass membrane protein</topology>
    </subcellularLocation>
</comment>
<dbReference type="SUPFAM" id="SSF144083">
    <property type="entry name" value="Magnesium transport protein CorA, transmembrane region"/>
    <property type="match status" value="1"/>
</dbReference>
<name>A0A563E6E5_9MICO</name>
<evidence type="ECO:0000256" key="13">
    <source>
        <dbReference type="SAM" id="Phobius"/>
    </source>
</evidence>
<keyword evidence="9 13" id="KW-0472">Membrane</keyword>
<dbReference type="InterPro" id="IPR045861">
    <property type="entry name" value="CorA_cytoplasmic_dom"/>
</dbReference>
<dbReference type="SUPFAM" id="SSF143865">
    <property type="entry name" value="CorA soluble domain-like"/>
    <property type="match status" value="1"/>
</dbReference>
<dbReference type="Gene3D" id="3.30.460.20">
    <property type="entry name" value="CorA soluble domain-like"/>
    <property type="match status" value="1"/>
</dbReference>
<dbReference type="GO" id="GO:0015095">
    <property type="term" value="F:magnesium ion transmembrane transporter activity"/>
    <property type="evidence" value="ECO:0007669"/>
    <property type="project" value="TreeGrafter"/>
</dbReference>
<comment type="catalytic activity">
    <reaction evidence="10">
        <text>Mg(2+)(in) = Mg(2+)(out)</text>
        <dbReference type="Rhea" id="RHEA:29827"/>
        <dbReference type="ChEBI" id="CHEBI:18420"/>
    </reaction>
</comment>
<evidence type="ECO:0000313" key="15">
    <source>
        <dbReference type="Proteomes" id="UP000320244"/>
    </source>
</evidence>
<comment type="similarity">
    <text evidence="2">Belongs to the CorA metal ion transporter (MIT) (TC 1.A.35) family.</text>
</comment>
<reference evidence="14 15" key="1">
    <citation type="submission" date="2019-05" db="EMBL/GenBank/DDBJ databases">
        <authorList>
            <person name="Lee S.D."/>
        </authorList>
    </citation>
    <scope>NUCLEOTIDE SEQUENCE [LARGE SCALE GENOMIC DNA]</scope>
    <source>
        <strain evidence="14 15">C5-26</strain>
    </source>
</reference>
<dbReference type="CDD" id="cd12830">
    <property type="entry name" value="MtCorA-like"/>
    <property type="match status" value="1"/>
</dbReference>
<dbReference type="FunFam" id="1.20.58.340:FF:000004">
    <property type="entry name" value="Magnesium transport protein CorA"/>
    <property type="match status" value="1"/>
</dbReference>
<proteinExistence type="inferred from homology"/>
<dbReference type="Gene3D" id="1.20.58.340">
    <property type="entry name" value="Magnesium transport protein CorA, transmembrane region"/>
    <property type="match status" value="2"/>
</dbReference>
<evidence type="ECO:0000256" key="3">
    <source>
        <dbReference type="ARBA" id="ARBA00022448"/>
    </source>
</evidence>
<protein>
    <submittedName>
        <fullName evidence="14">Magnesium and cobalt transport protein CorA</fullName>
    </submittedName>
</protein>
<evidence type="ECO:0000313" key="14">
    <source>
        <dbReference type="EMBL" id="TWP38005.1"/>
    </source>
</evidence>
<evidence type="ECO:0000256" key="4">
    <source>
        <dbReference type="ARBA" id="ARBA00022475"/>
    </source>
</evidence>
<evidence type="ECO:0000256" key="8">
    <source>
        <dbReference type="ARBA" id="ARBA00023065"/>
    </source>
</evidence>
<feature type="transmembrane region" description="Helical" evidence="13">
    <location>
        <begin position="356"/>
        <end position="375"/>
    </location>
</feature>
<keyword evidence="7 13" id="KW-1133">Transmembrane helix</keyword>
<evidence type="ECO:0000256" key="11">
    <source>
        <dbReference type="ARBA" id="ARBA00045497"/>
    </source>
</evidence>
<dbReference type="Proteomes" id="UP000320244">
    <property type="component" value="Unassembled WGS sequence"/>
</dbReference>
<evidence type="ECO:0000256" key="7">
    <source>
        <dbReference type="ARBA" id="ARBA00022989"/>
    </source>
</evidence>
<dbReference type="GO" id="GO:0015087">
    <property type="term" value="F:cobalt ion transmembrane transporter activity"/>
    <property type="evidence" value="ECO:0007669"/>
    <property type="project" value="TreeGrafter"/>
</dbReference>
<keyword evidence="4" id="KW-1003">Cell membrane</keyword>
<evidence type="ECO:0000256" key="6">
    <source>
        <dbReference type="ARBA" id="ARBA00022842"/>
    </source>
</evidence>
<evidence type="ECO:0000256" key="9">
    <source>
        <dbReference type="ARBA" id="ARBA00023136"/>
    </source>
</evidence>
<keyword evidence="3" id="KW-0813">Transport</keyword>
<evidence type="ECO:0000256" key="10">
    <source>
        <dbReference type="ARBA" id="ARBA00034269"/>
    </source>
</evidence>